<evidence type="ECO:0000259" key="14">
    <source>
        <dbReference type="PROSITE" id="PS50109"/>
    </source>
</evidence>
<dbReference type="AlphaFoldDB" id="A0A926HVS1"/>
<dbReference type="RefSeq" id="WP_249280011.1">
    <property type="nucleotide sequence ID" value="NZ_JACRSS010000001.1"/>
</dbReference>
<dbReference type="EMBL" id="JACRSS010000001">
    <property type="protein sequence ID" value="MBC8538249.1"/>
    <property type="molecule type" value="Genomic_DNA"/>
</dbReference>
<name>A0A926HVS1_9FIRM</name>
<comment type="caution">
    <text evidence="16">The sequence shown here is derived from an EMBL/GenBank/DDBJ whole genome shotgun (WGS) entry which is preliminary data.</text>
</comment>
<dbReference type="Proteomes" id="UP000617951">
    <property type="component" value="Unassembled WGS sequence"/>
</dbReference>
<evidence type="ECO:0000256" key="6">
    <source>
        <dbReference type="ARBA" id="ARBA00022679"/>
    </source>
</evidence>
<dbReference type="SUPFAM" id="SSF55874">
    <property type="entry name" value="ATPase domain of HSP90 chaperone/DNA topoisomerase II/histidine kinase"/>
    <property type="match status" value="1"/>
</dbReference>
<reference evidence="16" key="1">
    <citation type="submission" date="2020-08" db="EMBL/GenBank/DDBJ databases">
        <title>Genome public.</title>
        <authorList>
            <person name="Liu C."/>
            <person name="Sun Q."/>
        </authorList>
    </citation>
    <scope>NUCLEOTIDE SEQUENCE</scope>
    <source>
        <strain evidence="16">NSJ-63</strain>
    </source>
</reference>
<evidence type="ECO:0000256" key="4">
    <source>
        <dbReference type="ARBA" id="ARBA00022475"/>
    </source>
</evidence>
<dbReference type="PROSITE" id="PS50109">
    <property type="entry name" value="HIS_KIN"/>
    <property type="match status" value="1"/>
</dbReference>
<dbReference type="Gene3D" id="6.10.340.10">
    <property type="match status" value="1"/>
</dbReference>
<dbReference type="PRINTS" id="PR00344">
    <property type="entry name" value="BCTRLSENSOR"/>
</dbReference>
<evidence type="ECO:0000256" key="1">
    <source>
        <dbReference type="ARBA" id="ARBA00000085"/>
    </source>
</evidence>
<keyword evidence="12" id="KW-0902">Two-component regulatory system</keyword>
<keyword evidence="5" id="KW-0597">Phosphoprotein</keyword>
<dbReference type="SUPFAM" id="SSF158472">
    <property type="entry name" value="HAMP domain-like"/>
    <property type="match status" value="1"/>
</dbReference>
<keyword evidence="6" id="KW-0808">Transferase</keyword>
<dbReference type="PANTHER" id="PTHR45528">
    <property type="entry name" value="SENSOR HISTIDINE KINASE CPXA"/>
    <property type="match status" value="1"/>
</dbReference>
<evidence type="ECO:0000256" key="3">
    <source>
        <dbReference type="ARBA" id="ARBA00012438"/>
    </source>
</evidence>
<dbReference type="InterPro" id="IPR050398">
    <property type="entry name" value="HssS/ArlS-like"/>
</dbReference>
<evidence type="ECO:0000256" key="10">
    <source>
        <dbReference type="ARBA" id="ARBA00022840"/>
    </source>
</evidence>
<dbReference type="InterPro" id="IPR036097">
    <property type="entry name" value="HisK_dim/P_sf"/>
</dbReference>
<keyword evidence="10" id="KW-0067">ATP-binding</keyword>
<dbReference type="PANTHER" id="PTHR45528:SF1">
    <property type="entry name" value="SENSOR HISTIDINE KINASE CPXA"/>
    <property type="match status" value="1"/>
</dbReference>
<dbReference type="CDD" id="cd00082">
    <property type="entry name" value="HisKA"/>
    <property type="match status" value="1"/>
</dbReference>
<dbReference type="InterPro" id="IPR003660">
    <property type="entry name" value="HAMP_dom"/>
</dbReference>
<dbReference type="SMART" id="SM00304">
    <property type="entry name" value="HAMP"/>
    <property type="match status" value="1"/>
</dbReference>
<keyword evidence="8" id="KW-0547">Nucleotide-binding</keyword>
<evidence type="ECO:0000256" key="13">
    <source>
        <dbReference type="ARBA" id="ARBA00023136"/>
    </source>
</evidence>
<organism evidence="16 17">
    <name type="scientific">Guopingia tenuis</name>
    <dbReference type="NCBI Taxonomy" id="2763656"/>
    <lineage>
        <taxon>Bacteria</taxon>
        <taxon>Bacillati</taxon>
        <taxon>Bacillota</taxon>
        <taxon>Clostridia</taxon>
        <taxon>Christensenellales</taxon>
        <taxon>Christensenellaceae</taxon>
        <taxon>Guopingia</taxon>
    </lineage>
</organism>
<keyword evidence="7" id="KW-0812">Transmembrane</keyword>
<protein>
    <recommendedName>
        <fullName evidence="3">histidine kinase</fullName>
        <ecNumber evidence="3">2.7.13.3</ecNumber>
    </recommendedName>
</protein>
<proteinExistence type="predicted"/>
<evidence type="ECO:0000256" key="9">
    <source>
        <dbReference type="ARBA" id="ARBA00022777"/>
    </source>
</evidence>
<dbReference type="Pfam" id="PF02518">
    <property type="entry name" value="HATPase_c"/>
    <property type="match status" value="1"/>
</dbReference>
<dbReference type="GO" id="GO:0005886">
    <property type="term" value="C:plasma membrane"/>
    <property type="evidence" value="ECO:0007669"/>
    <property type="project" value="UniProtKB-SubCell"/>
</dbReference>
<dbReference type="CDD" id="cd06225">
    <property type="entry name" value="HAMP"/>
    <property type="match status" value="1"/>
</dbReference>
<dbReference type="CDD" id="cd00075">
    <property type="entry name" value="HATPase"/>
    <property type="match status" value="1"/>
</dbReference>
<keyword evidence="9 16" id="KW-0418">Kinase</keyword>
<dbReference type="InterPro" id="IPR036890">
    <property type="entry name" value="HATPase_C_sf"/>
</dbReference>
<dbReference type="PROSITE" id="PS50885">
    <property type="entry name" value="HAMP"/>
    <property type="match status" value="1"/>
</dbReference>
<dbReference type="SUPFAM" id="SSF47384">
    <property type="entry name" value="Homodimeric domain of signal transducing histidine kinase"/>
    <property type="match status" value="1"/>
</dbReference>
<dbReference type="Pfam" id="PF00512">
    <property type="entry name" value="HisKA"/>
    <property type="match status" value="1"/>
</dbReference>
<dbReference type="InterPro" id="IPR004358">
    <property type="entry name" value="Sig_transdc_His_kin-like_C"/>
</dbReference>
<dbReference type="EC" id="2.7.13.3" evidence="3"/>
<feature type="domain" description="Histidine kinase" evidence="14">
    <location>
        <begin position="254"/>
        <end position="467"/>
    </location>
</feature>
<evidence type="ECO:0000256" key="2">
    <source>
        <dbReference type="ARBA" id="ARBA00004651"/>
    </source>
</evidence>
<evidence type="ECO:0000313" key="17">
    <source>
        <dbReference type="Proteomes" id="UP000617951"/>
    </source>
</evidence>
<dbReference type="InterPro" id="IPR005467">
    <property type="entry name" value="His_kinase_dom"/>
</dbReference>
<dbReference type="Gene3D" id="1.10.287.130">
    <property type="match status" value="1"/>
</dbReference>
<gene>
    <name evidence="16" type="ORF">H8693_04805</name>
</gene>
<dbReference type="Pfam" id="PF00672">
    <property type="entry name" value="HAMP"/>
    <property type="match status" value="1"/>
</dbReference>
<comment type="subcellular location">
    <subcellularLocation>
        <location evidence="2">Cell membrane</location>
        <topology evidence="2">Multi-pass membrane protein</topology>
    </subcellularLocation>
</comment>
<evidence type="ECO:0000313" key="16">
    <source>
        <dbReference type="EMBL" id="MBC8538249.1"/>
    </source>
</evidence>
<accession>A0A926HVS1</accession>
<evidence type="ECO:0000259" key="15">
    <source>
        <dbReference type="PROSITE" id="PS50885"/>
    </source>
</evidence>
<dbReference type="Gene3D" id="3.30.565.10">
    <property type="entry name" value="Histidine kinase-like ATPase, C-terminal domain"/>
    <property type="match status" value="1"/>
</dbReference>
<sequence>MRFSAKLFLSSMFLFTLAFSICGTLLISQHFQSTVERELDREIAEHQSLKFLLQSQLITSKLEGKNLTSEVLTSGCEKVSQSSGRLFSVMQDESVPIFSNIPSSHSIPPSLFVRSTTERKHAFLQEGEEKYCWISSAFALEDQTYYFLSLQNSTEIFDDLDRQIRTYTFAECFAILCCAGLLLILSRLLTRPIHQLAIASRQIADGAYSDRVIVKSRDEIGELAENFNSMADAVQEKIQALELAAQQKEDFVANFAHELKTPLTSIIGYADLLRSRDCDEDTRFQALSYIFSEGKRLESLSLKLLDLIVMNNQSFSMSPAYTIPLFEEIAGAVYPALAQAKIMLELHIAPQLILVEKDLFKTLMINLIDNARKASPPGSRIEIFGGEKEGQYEICVQDHGIGIPKEDLQRITEAFYMVDKSRSRKQHGAGLGLAICERIAQLHQTVLRFESAPGEGTRVFLSLVPVAKEEKNEEV</sequence>
<dbReference type="SMART" id="SM00387">
    <property type="entry name" value="HATPase_c"/>
    <property type="match status" value="1"/>
</dbReference>
<evidence type="ECO:0000256" key="5">
    <source>
        <dbReference type="ARBA" id="ARBA00022553"/>
    </source>
</evidence>
<evidence type="ECO:0000256" key="7">
    <source>
        <dbReference type="ARBA" id="ARBA00022692"/>
    </source>
</evidence>
<dbReference type="InterPro" id="IPR003661">
    <property type="entry name" value="HisK_dim/P_dom"/>
</dbReference>
<dbReference type="GO" id="GO:0005524">
    <property type="term" value="F:ATP binding"/>
    <property type="evidence" value="ECO:0007669"/>
    <property type="project" value="UniProtKB-KW"/>
</dbReference>
<keyword evidence="17" id="KW-1185">Reference proteome</keyword>
<dbReference type="InterPro" id="IPR003594">
    <property type="entry name" value="HATPase_dom"/>
</dbReference>
<comment type="catalytic activity">
    <reaction evidence="1">
        <text>ATP + protein L-histidine = ADP + protein N-phospho-L-histidine.</text>
        <dbReference type="EC" id="2.7.13.3"/>
    </reaction>
</comment>
<evidence type="ECO:0000256" key="11">
    <source>
        <dbReference type="ARBA" id="ARBA00022989"/>
    </source>
</evidence>
<dbReference type="SMART" id="SM00388">
    <property type="entry name" value="HisKA"/>
    <property type="match status" value="1"/>
</dbReference>
<feature type="domain" description="HAMP" evidence="15">
    <location>
        <begin position="187"/>
        <end position="239"/>
    </location>
</feature>
<keyword evidence="13" id="KW-0472">Membrane</keyword>
<dbReference type="GO" id="GO:0000155">
    <property type="term" value="F:phosphorelay sensor kinase activity"/>
    <property type="evidence" value="ECO:0007669"/>
    <property type="project" value="InterPro"/>
</dbReference>
<evidence type="ECO:0000256" key="8">
    <source>
        <dbReference type="ARBA" id="ARBA00022741"/>
    </source>
</evidence>
<keyword evidence="4" id="KW-1003">Cell membrane</keyword>
<evidence type="ECO:0000256" key="12">
    <source>
        <dbReference type="ARBA" id="ARBA00023012"/>
    </source>
</evidence>
<keyword evidence="11" id="KW-1133">Transmembrane helix</keyword>